<dbReference type="OrthoDB" id="4189631at2759"/>
<dbReference type="EMBL" id="GG692423">
    <property type="protein sequence ID" value="EER41742.1"/>
    <property type="molecule type" value="Genomic_DNA"/>
</dbReference>
<dbReference type="Proteomes" id="UP000002624">
    <property type="component" value="Unassembled WGS sequence"/>
</dbReference>
<dbReference type="AlphaFoldDB" id="C6HDV8"/>
<feature type="region of interest" description="Disordered" evidence="2">
    <location>
        <begin position="35"/>
        <end position="72"/>
    </location>
</feature>
<sequence length="139" mass="15874">MANRNLPHDEGYLYQHYLGWQGADIPQETQESILPALENDPPTGGLEFEAADQIAGQTPQTEKVQSSSPPETVESCLCTVEEYAQLKSQMEELNTQITKLTARMEELYKDMFKLQGSMERLQPWTEQITTTVYELSNWN</sequence>
<evidence type="ECO:0000313" key="4">
    <source>
        <dbReference type="Proteomes" id="UP000002624"/>
    </source>
</evidence>
<evidence type="ECO:0000256" key="2">
    <source>
        <dbReference type="SAM" id="MobiDB-lite"/>
    </source>
</evidence>
<feature type="compositionally biased region" description="Polar residues" evidence="2">
    <location>
        <begin position="55"/>
        <end position="70"/>
    </location>
</feature>
<feature type="coiled-coil region" evidence="1">
    <location>
        <begin position="76"/>
        <end position="110"/>
    </location>
</feature>
<accession>C6HDV8</accession>
<evidence type="ECO:0000313" key="3">
    <source>
        <dbReference type="EMBL" id="EER41742.1"/>
    </source>
</evidence>
<proteinExistence type="predicted"/>
<gene>
    <name evidence="3" type="ORF">HCDG_04389</name>
</gene>
<dbReference type="VEuPathDB" id="FungiDB:HCDG_04389"/>
<reference evidence="4" key="1">
    <citation type="submission" date="2009-05" db="EMBL/GenBank/DDBJ databases">
        <title>The genome sequence of Ajellomyces capsulatus strain H143.</title>
        <authorList>
            <person name="Champion M."/>
            <person name="Cuomo C.A."/>
            <person name="Ma L.-J."/>
            <person name="Henn M.R."/>
            <person name="Sil A."/>
            <person name="Goldman B."/>
            <person name="Young S.K."/>
            <person name="Kodira C.D."/>
            <person name="Zeng Q."/>
            <person name="Koehrsen M."/>
            <person name="Alvarado L."/>
            <person name="Berlin A.M."/>
            <person name="Borenstein D."/>
            <person name="Chen Z."/>
            <person name="Engels R."/>
            <person name="Freedman E."/>
            <person name="Gellesch M."/>
            <person name="Goldberg J."/>
            <person name="Griggs A."/>
            <person name="Gujja S."/>
            <person name="Heiman D.I."/>
            <person name="Hepburn T.A."/>
            <person name="Howarth C."/>
            <person name="Jen D."/>
            <person name="Larson L."/>
            <person name="Lewis B."/>
            <person name="Mehta T."/>
            <person name="Park D."/>
            <person name="Pearson M."/>
            <person name="Roberts A."/>
            <person name="Saif S."/>
            <person name="Shea T.D."/>
            <person name="Shenoy N."/>
            <person name="Sisk P."/>
            <person name="Stolte C."/>
            <person name="Sykes S."/>
            <person name="Walk T."/>
            <person name="White J."/>
            <person name="Yandava C."/>
            <person name="Klein B."/>
            <person name="McEwen J.G."/>
            <person name="Puccia R."/>
            <person name="Goldman G.H."/>
            <person name="Felipe M.S."/>
            <person name="Nino-Vega G."/>
            <person name="San-Blas G."/>
            <person name="Taylor J.W."/>
            <person name="Mendoza L."/>
            <person name="Galagan J.E."/>
            <person name="Nusbaum C."/>
            <person name="Birren B.W."/>
        </authorList>
    </citation>
    <scope>NUCLEOTIDE SEQUENCE [LARGE SCALE GENOMIC DNA]</scope>
    <source>
        <strain evidence="4">H143</strain>
    </source>
</reference>
<evidence type="ECO:0000256" key="1">
    <source>
        <dbReference type="SAM" id="Coils"/>
    </source>
</evidence>
<dbReference type="HOGENOM" id="CLU_1844546_0_0_1"/>
<keyword evidence="1" id="KW-0175">Coiled coil</keyword>
<organism evidence="3 4">
    <name type="scientific">Ajellomyces capsulatus (strain H143)</name>
    <name type="common">Darling's disease fungus</name>
    <name type="synonym">Histoplasma capsulatum</name>
    <dbReference type="NCBI Taxonomy" id="544712"/>
    <lineage>
        <taxon>Eukaryota</taxon>
        <taxon>Fungi</taxon>
        <taxon>Dikarya</taxon>
        <taxon>Ascomycota</taxon>
        <taxon>Pezizomycotina</taxon>
        <taxon>Eurotiomycetes</taxon>
        <taxon>Eurotiomycetidae</taxon>
        <taxon>Onygenales</taxon>
        <taxon>Ajellomycetaceae</taxon>
        <taxon>Histoplasma</taxon>
    </lineage>
</organism>
<name>C6HDV8_AJECH</name>
<protein>
    <submittedName>
        <fullName evidence="3">Uncharacterized protein</fullName>
    </submittedName>
</protein>